<evidence type="ECO:0000313" key="3">
    <source>
        <dbReference type="Proteomes" id="UP000234803"/>
    </source>
</evidence>
<dbReference type="AlphaFoldDB" id="A0A9Q6A709"/>
<dbReference type="Proteomes" id="UP000234803">
    <property type="component" value="Unassembled WGS sequence"/>
</dbReference>
<dbReference type="InterPro" id="IPR013514">
    <property type="entry name" value="DUF3199_YqbG"/>
</dbReference>
<name>A0A9Q6A709_9BACI</name>
<reference evidence="1" key="2">
    <citation type="submission" date="2022-02" db="EMBL/GenBank/DDBJ databases">
        <title>Crop Bioprotection Bacillus Genome Sequencing.</title>
        <authorList>
            <person name="Dunlap C."/>
        </authorList>
    </citation>
    <scope>NUCLEOTIDE SEQUENCE</scope>
    <source>
        <strain evidence="1">EC49O2N-C10</strain>
    </source>
</reference>
<dbReference type="RefSeq" id="WP_101860761.1">
    <property type="nucleotide sequence ID" value="NZ_CP176792.1"/>
</dbReference>
<dbReference type="InterPro" id="IPR036558">
    <property type="entry name" value="YqbG-like_sf"/>
</dbReference>
<dbReference type="EMBL" id="JALAWA010000002">
    <property type="protein sequence ID" value="MCY9183827.1"/>
    <property type="molecule type" value="Genomic_DNA"/>
</dbReference>
<comment type="caution">
    <text evidence="2">The sequence shown here is derived from an EMBL/GenBank/DDBJ whole genome shotgun (WGS) entry which is preliminary data.</text>
</comment>
<dbReference type="EMBL" id="PGUV01000011">
    <property type="protein sequence ID" value="PLS05953.1"/>
    <property type="molecule type" value="Genomic_DNA"/>
</dbReference>
<evidence type="ECO:0000313" key="1">
    <source>
        <dbReference type="EMBL" id="MCY9183827.1"/>
    </source>
</evidence>
<proteinExistence type="predicted"/>
<organism evidence="2 3">
    <name type="scientific">Bacillus halotolerans</name>
    <dbReference type="NCBI Taxonomy" id="260554"/>
    <lineage>
        <taxon>Bacteria</taxon>
        <taxon>Bacillati</taxon>
        <taxon>Bacillota</taxon>
        <taxon>Bacilli</taxon>
        <taxon>Bacillales</taxon>
        <taxon>Bacillaceae</taxon>
        <taxon>Bacillus</taxon>
    </lineage>
</organism>
<dbReference type="Pfam" id="PF11436">
    <property type="entry name" value="DUF3199"/>
    <property type="match status" value="1"/>
</dbReference>
<gene>
    <name evidence="2" type="ORF">CUU63_12815</name>
    <name evidence="1" type="ORF">MOF03_04010</name>
</gene>
<accession>A0A9Q6A709</accession>
<dbReference type="Proteomes" id="UP001073053">
    <property type="component" value="Unassembled WGS sequence"/>
</dbReference>
<dbReference type="Gene3D" id="1.10.3230.10">
    <property type="entry name" value="YqbG-like"/>
    <property type="match status" value="1"/>
</dbReference>
<protein>
    <submittedName>
        <fullName evidence="1">DUF3199 family protein</fullName>
    </submittedName>
</protein>
<evidence type="ECO:0000313" key="2">
    <source>
        <dbReference type="EMBL" id="PLS05953.1"/>
    </source>
</evidence>
<sequence>MLIEPTDVAAYSVYDQVKNRPEELLAQDIIEAESEAALITGHSFTDSIYDPLPEKAKLALLKLAQYFALVNSDESAASSYQSEKMGDYSYTVSGEAGIQKPDVYHLLEEFIAPDYVPESARLKVRSL</sequence>
<reference evidence="2 3" key="1">
    <citation type="submission" date="2017-12" db="EMBL/GenBank/DDBJ databases">
        <title>Comparative Functional Genomics of Dry Heat Resistant strains isolated from the Viking Spacecraft.</title>
        <authorList>
            <person name="Seuylemezian A."/>
            <person name="Cooper K."/>
            <person name="Vaishampayan P."/>
        </authorList>
    </citation>
    <scope>NUCLEOTIDE SEQUENCE [LARGE SCALE GENOMIC DNA]</scope>
    <source>
        <strain evidence="2 3">V48-19</strain>
    </source>
</reference>
<dbReference type="CDD" id="cd08053">
    <property type="entry name" value="Yqbg"/>
    <property type="match status" value="1"/>
</dbReference>
<dbReference type="SUPFAM" id="SSF116915">
    <property type="entry name" value="Hypothetical protein YqbG"/>
    <property type="match status" value="1"/>
</dbReference>